<feature type="modified residue" description="4-aspartylphosphate" evidence="2">
    <location>
        <position position="65"/>
    </location>
</feature>
<protein>
    <submittedName>
        <fullName evidence="4">Response regulator</fullName>
    </submittedName>
</protein>
<comment type="caution">
    <text evidence="4">The sequence shown here is derived from an EMBL/GenBank/DDBJ whole genome shotgun (WGS) entry which is preliminary data.</text>
</comment>
<dbReference type="InterPro" id="IPR050595">
    <property type="entry name" value="Bact_response_regulator"/>
</dbReference>
<dbReference type="InterPro" id="IPR001789">
    <property type="entry name" value="Sig_transdc_resp-reg_receiver"/>
</dbReference>
<dbReference type="PANTHER" id="PTHR44591:SF23">
    <property type="entry name" value="CHEY SUBFAMILY"/>
    <property type="match status" value="1"/>
</dbReference>
<accession>A0A6B3SGE1</accession>
<proteinExistence type="predicted"/>
<keyword evidence="5" id="KW-1185">Reference proteome</keyword>
<sequence>MAEARKLEAQVTKYRRILIIDDNLDFCSTLATILELEGHQVQMRPDGSTGIALARSELFDVIICDIGLPDVDGYDVIEQLRRDLNTARPLAIAISGFSQPQDRAKALLAGFDHYMTKPLQGSNLLKTIGTWEPA</sequence>
<dbReference type="InterPro" id="IPR011006">
    <property type="entry name" value="CheY-like_superfamily"/>
</dbReference>
<dbReference type="EMBL" id="JAAIVB010000010">
    <property type="protein sequence ID" value="NEX59947.1"/>
    <property type="molecule type" value="Genomic_DNA"/>
</dbReference>
<dbReference type="Gene3D" id="3.40.50.2300">
    <property type="match status" value="1"/>
</dbReference>
<organism evidence="4 5">
    <name type="scientific">Noviherbaspirillum galbum</name>
    <dbReference type="NCBI Taxonomy" id="2709383"/>
    <lineage>
        <taxon>Bacteria</taxon>
        <taxon>Pseudomonadati</taxon>
        <taxon>Pseudomonadota</taxon>
        <taxon>Betaproteobacteria</taxon>
        <taxon>Burkholderiales</taxon>
        <taxon>Oxalobacteraceae</taxon>
        <taxon>Noviherbaspirillum</taxon>
    </lineage>
</organism>
<dbReference type="SUPFAM" id="SSF52172">
    <property type="entry name" value="CheY-like"/>
    <property type="match status" value="1"/>
</dbReference>
<evidence type="ECO:0000313" key="5">
    <source>
        <dbReference type="Proteomes" id="UP000482155"/>
    </source>
</evidence>
<gene>
    <name evidence="4" type="ORF">G3574_02550</name>
</gene>
<evidence type="ECO:0000256" key="1">
    <source>
        <dbReference type="ARBA" id="ARBA00022553"/>
    </source>
</evidence>
<dbReference type="Proteomes" id="UP000482155">
    <property type="component" value="Unassembled WGS sequence"/>
</dbReference>
<evidence type="ECO:0000259" key="3">
    <source>
        <dbReference type="PROSITE" id="PS50110"/>
    </source>
</evidence>
<dbReference type="PANTHER" id="PTHR44591">
    <property type="entry name" value="STRESS RESPONSE REGULATOR PROTEIN 1"/>
    <property type="match status" value="1"/>
</dbReference>
<dbReference type="SMART" id="SM00448">
    <property type="entry name" value="REC"/>
    <property type="match status" value="1"/>
</dbReference>
<dbReference type="AlphaFoldDB" id="A0A6B3SGE1"/>
<evidence type="ECO:0000256" key="2">
    <source>
        <dbReference type="PROSITE-ProRule" id="PRU00169"/>
    </source>
</evidence>
<feature type="domain" description="Response regulatory" evidence="3">
    <location>
        <begin position="16"/>
        <end position="132"/>
    </location>
</feature>
<reference evidence="4 5" key="1">
    <citation type="submission" date="2020-02" db="EMBL/GenBank/DDBJ databases">
        <authorList>
            <person name="Kim M.K."/>
        </authorList>
    </citation>
    <scope>NUCLEOTIDE SEQUENCE [LARGE SCALE GENOMIC DNA]</scope>
    <source>
        <strain evidence="4 5">17J57-3</strain>
    </source>
</reference>
<dbReference type="GO" id="GO:0000160">
    <property type="term" value="P:phosphorelay signal transduction system"/>
    <property type="evidence" value="ECO:0007669"/>
    <property type="project" value="InterPro"/>
</dbReference>
<dbReference type="Pfam" id="PF00072">
    <property type="entry name" value="Response_reg"/>
    <property type="match status" value="1"/>
</dbReference>
<name>A0A6B3SGE1_9BURK</name>
<dbReference type="RefSeq" id="WP_163960450.1">
    <property type="nucleotide sequence ID" value="NZ_JAAIVB010000010.1"/>
</dbReference>
<dbReference type="PROSITE" id="PS50110">
    <property type="entry name" value="RESPONSE_REGULATORY"/>
    <property type="match status" value="1"/>
</dbReference>
<evidence type="ECO:0000313" key="4">
    <source>
        <dbReference type="EMBL" id="NEX59947.1"/>
    </source>
</evidence>
<keyword evidence="1 2" id="KW-0597">Phosphoprotein</keyword>